<sequence length="100" mass="10449">MRVLHFVDAAGTDESFFKASSFIKVRVENDTSVLCHFANAGELVPDQIDITVTAGQADEVALKMAEYMSAGNVANGGVAKFIAGTAPLQHASAIEFTAGS</sequence>
<accession>A0A7S9SUY7</accession>
<reference evidence="1" key="1">
    <citation type="submission" date="2020-08" db="EMBL/GenBank/DDBJ databases">
        <title>Bridging the membrane lipid divide: bacteria of the FCB group superphylum have the potential to synthesize archaeal ether lipids.</title>
        <authorList>
            <person name="Villanueva L."/>
            <person name="von Meijenfeldt F.A.B."/>
            <person name="Westbye A.B."/>
            <person name="Yadav S."/>
            <person name="Hopmans E.C."/>
            <person name="Dutilh B.E."/>
            <person name="Sinninghe Damste J.S."/>
        </authorList>
    </citation>
    <scope>NUCLEOTIDE SEQUENCE</scope>
    <source>
        <strain evidence="1">NIOZ-UU157</strain>
    </source>
</reference>
<dbReference type="EMBL" id="MW030567">
    <property type="protein sequence ID" value="QPI16491.1"/>
    <property type="molecule type" value="Genomic_DNA"/>
</dbReference>
<name>A0A7S9SUY7_9VIRU</name>
<organism evidence="1">
    <name type="scientific">Virus NIOZ-UU157</name>
    <dbReference type="NCBI Taxonomy" id="2763269"/>
    <lineage>
        <taxon>Viruses</taxon>
    </lineage>
</organism>
<protein>
    <submittedName>
        <fullName evidence="1">Uncharacterized protein</fullName>
    </submittedName>
</protein>
<proteinExistence type="predicted"/>
<gene>
    <name evidence="1" type="ORF">NIOZUU157_00390</name>
</gene>
<evidence type="ECO:0000313" key="1">
    <source>
        <dbReference type="EMBL" id="QPI16491.1"/>
    </source>
</evidence>